<keyword evidence="3" id="KW-1185">Reference proteome</keyword>
<dbReference type="SMART" id="SM00256">
    <property type="entry name" value="FBOX"/>
    <property type="match status" value="1"/>
</dbReference>
<dbReference type="OMA" id="PAMSHEW"/>
<feature type="domain" description="F-box" evidence="1">
    <location>
        <begin position="26"/>
        <end position="71"/>
    </location>
</feature>
<dbReference type="InterPro" id="IPR001810">
    <property type="entry name" value="F-box_dom"/>
</dbReference>
<dbReference type="SUPFAM" id="SSF81383">
    <property type="entry name" value="F-box domain"/>
    <property type="match status" value="1"/>
</dbReference>
<dbReference type="eggNOG" id="ENOG502QYAK">
    <property type="taxonomic scope" value="Eukaryota"/>
</dbReference>
<dbReference type="Gene3D" id="2.120.10.80">
    <property type="entry name" value="Kelch-type beta propeller"/>
    <property type="match status" value="1"/>
</dbReference>
<evidence type="ECO:0000259" key="1">
    <source>
        <dbReference type="PROSITE" id="PS50181"/>
    </source>
</evidence>
<accession>A0A022Q642</accession>
<evidence type="ECO:0000313" key="3">
    <source>
        <dbReference type="Proteomes" id="UP000030748"/>
    </source>
</evidence>
<dbReference type="PANTHER" id="PTHR31672:SF7">
    <property type="entry name" value="F-BOX DOMAIN-CONTAINING PROTEIN"/>
    <property type="match status" value="1"/>
</dbReference>
<gene>
    <name evidence="2" type="ORF">MIMGU_mgv1a026911mg</name>
</gene>
<dbReference type="InterPro" id="IPR036047">
    <property type="entry name" value="F-box-like_dom_sf"/>
</dbReference>
<dbReference type="PROSITE" id="PS50181">
    <property type="entry name" value="FBOX"/>
    <property type="match status" value="1"/>
</dbReference>
<dbReference type="GO" id="GO:0031146">
    <property type="term" value="P:SCF-dependent proteasomal ubiquitin-dependent protein catabolic process"/>
    <property type="evidence" value="ECO:0000318"/>
    <property type="project" value="GO_Central"/>
</dbReference>
<dbReference type="SUPFAM" id="SSF50965">
    <property type="entry name" value="Galactose oxidase, central domain"/>
    <property type="match status" value="1"/>
</dbReference>
<evidence type="ECO:0000313" key="2">
    <source>
        <dbReference type="EMBL" id="EYU21970.1"/>
    </source>
</evidence>
<dbReference type="PhylomeDB" id="A0A022Q642"/>
<dbReference type="PANTHER" id="PTHR31672">
    <property type="entry name" value="BNACNNG10540D PROTEIN"/>
    <property type="match status" value="1"/>
</dbReference>
<protein>
    <recommendedName>
        <fullName evidence="1">F-box domain-containing protein</fullName>
    </recommendedName>
</protein>
<dbReference type="InterPro" id="IPR050796">
    <property type="entry name" value="SCF_F-box_component"/>
</dbReference>
<name>A0A022Q642_ERYGU</name>
<proteinExistence type="predicted"/>
<dbReference type="KEGG" id="egt:105975207"/>
<organism evidence="2 3">
    <name type="scientific">Erythranthe guttata</name>
    <name type="common">Yellow monkey flower</name>
    <name type="synonym">Mimulus guttatus</name>
    <dbReference type="NCBI Taxonomy" id="4155"/>
    <lineage>
        <taxon>Eukaryota</taxon>
        <taxon>Viridiplantae</taxon>
        <taxon>Streptophyta</taxon>
        <taxon>Embryophyta</taxon>
        <taxon>Tracheophyta</taxon>
        <taxon>Spermatophyta</taxon>
        <taxon>Magnoliopsida</taxon>
        <taxon>eudicotyledons</taxon>
        <taxon>Gunneridae</taxon>
        <taxon>Pentapetalae</taxon>
        <taxon>asterids</taxon>
        <taxon>lamiids</taxon>
        <taxon>Lamiales</taxon>
        <taxon>Phrymaceae</taxon>
        <taxon>Erythranthe</taxon>
    </lineage>
</organism>
<dbReference type="CDD" id="cd22157">
    <property type="entry name" value="F-box_AtFBW1-like"/>
    <property type="match status" value="1"/>
</dbReference>
<dbReference type="STRING" id="4155.A0A022Q642"/>
<dbReference type="Pfam" id="PF00646">
    <property type="entry name" value="F-box"/>
    <property type="match status" value="1"/>
</dbReference>
<dbReference type="Proteomes" id="UP000030748">
    <property type="component" value="Unassembled WGS sequence"/>
</dbReference>
<dbReference type="InterPro" id="IPR011043">
    <property type="entry name" value="Gal_Oxase/kelch_b-propeller"/>
</dbReference>
<dbReference type="OrthoDB" id="2095648at2759"/>
<dbReference type="EMBL" id="KI632217">
    <property type="protein sequence ID" value="EYU21970.1"/>
    <property type="molecule type" value="Genomic_DNA"/>
</dbReference>
<reference evidence="2 3" key="1">
    <citation type="journal article" date="2013" name="Proc. Natl. Acad. Sci. U.S.A.">
        <title>Fine-scale variation in meiotic recombination in Mimulus inferred from population shotgun sequencing.</title>
        <authorList>
            <person name="Hellsten U."/>
            <person name="Wright K.M."/>
            <person name="Jenkins J."/>
            <person name="Shu S."/>
            <person name="Yuan Y."/>
            <person name="Wessler S.R."/>
            <person name="Schmutz J."/>
            <person name="Willis J.H."/>
            <person name="Rokhsar D.S."/>
        </authorList>
    </citation>
    <scope>NUCLEOTIDE SEQUENCE [LARGE SCALE GENOMIC DNA]</scope>
    <source>
        <strain evidence="3">cv. DUN x IM62</strain>
    </source>
</reference>
<dbReference type="AlphaFoldDB" id="A0A022Q642"/>
<dbReference type="GO" id="GO:0004842">
    <property type="term" value="F:ubiquitin-protein transferase activity"/>
    <property type="evidence" value="ECO:0000318"/>
    <property type="project" value="GO_Central"/>
</dbReference>
<dbReference type="InterPro" id="IPR015915">
    <property type="entry name" value="Kelch-typ_b-propeller"/>
</dbReference>
<dbReference type="Gene3D" id="1.20.1280.50">
    <property type="match status" value="1"/>
</dbReference>
<sequence length="419" mass="46323">MEVVGDDNVVVVVRTSHKRKSPEISRFPLNELNQDLLERVLSWLPTSSFLRLSSVCKRWKSTADSATFRRACSQVPAREPWFFMVDSRKPQSSIAFDSSEGNWKKLNRPPLFSAVDFIPVASSGGLICFHSNTAAGDFIVTNPVTGACHQLTSLPTPHPPILAIAMTSSKTGTFKVFVVSGELPNITFRQYNSGADQWEEEISLTRKSATKSSSSPVESEASDDDCTQYFLSKCGNVVSPEIQRSPSKQYSSVLTISRAAGDKILHFLSSSGTVVACNLTRRQFSEYPRLLPVFSEYSIDLVECGGEMYVVLLCDFLESCSVRVWSWDEKIESWRQVAAMPPHMSHKFYSKKADINCSGGGGGGKMFVCVSSGEMCCYVMCDLVGNEWVEVPQFYENGGEAKEFASALSFEPRIEASVN</sequence>